<dbReference type="EMBL" id="CP032509">
    <property type="protein sequence ID" value="AZN71055.1"/>
    <property type="molecule type" value="Genomic_DNA"/>
</dbReference>
<dbReference type="Gene3D" id="3.40.190.10">
    <property type="entry name" value="Periplasmic binding protein-like II"/>
    <property type="match status" value="2"/>
</dbReference>
<evidence type="ECO:0000256" key="1">
    <source>
        <dbReference type="SAM" id="SignalP"/>
    </source>
</evidence>
<dbReference type="InterPro" id="IPR015168">
    <property type="entry name" value="SsuA/THI5"/>
</dbReference>
<keyword evidence="1" id="KW-0732">Signal</keyword>
<evidence type="ECO:0000259" key="2">
    <source>
        <dbReference type="Pfam" id="PF09084"/>
    </source>
</evidence>
<sequence length="351" mass="37065">MLHTLRAVSITAAASAALALSVSFAAAQDLETFTFMFPVESVNQFHPFYIADELGFFAEEGLEVSFQDAGGSSAAIQQVIAGNADAALPAPSAFLNAVAQGFDLKWVYSYQYANIFTLAATAESGITTIQDLKGRSVGVSDLSGGEVPLVRAVLEEAGLTGEDVSLIPVGDGSALTVQALESGQVDAYSSSLFDIAAIQSRGIDMVTILPQEAQDFPANGVVVSAELLASDPDKIEGFLRAVAKGVVYAAANDERAFAMAKEIRPEEFEDEAIAAPNWEVARRLKTPPAALAEEPFGTHYLEGFQAYHDFLRQGTEEEGALPTDVDLSVALDSSLIEAANEFDRAAVEAAQ</sequence>
<dbReference type="PANTHER" id="PTHR31528:SF15">
    <property type="entry name" value="RIBOFLAVIN-BINDING PROTEIN RIBY"/>
    <property type="match status" value="1"/>
</dbReference>
<dbReference type="InterPro" id="IPR027939">
    <property type="entry name" value="NMT1/THI5"/>
</dbReference>
<feature type="chain" id="PRO_5018612730" description="SsuA/THI5-like domain-containing protein" evidence="1">
    <location>
        <begin position="28"/>
        <end position="351"/>
    </location>
</feature>
<organism evidence="3 4">
    <name type="scientific">Georhizobium profundi</name>
    <dbReference type="NCBI Taxonomy" id="2341112"/>
    <lineage>
        <taxon>Bacteria</taxon>
        <taxon>Pseudomonadati</taxon>
        <taxon>Pseudomonadota</taxon>
        <taxon>Alphaproteobacteria</taxon>
        <taxon>Hyphomicrobiales</taxon>
        <taxon>Rhizobiaceae</taxon>
        <taxon>Georhizobium</taxon>
    </lineage>
</organism>
<dbReference type="KEGG" id="abaw:D5400_06980"/>
<evidence type="ECO:0000313" key="3">
    <source>
        <dbReference type="EMBL" id="AZN71055.1"/>
    </source>
</evidence>
<name>A0A3Q8XMJ3_9HYPH</name>
<reference evidence="3 4" key="1">
    <citation type="submission" date="2018-09" db="EMBL/GenBank/DDBJ databases">
        <title>Marinorhizobium profundi gen. nov., sp. nov., isolated from a deep-sea sediment sample from the New Britain Trench and proposal of Marinorhizobiaceae fam. nov. in the order Rhizobiales of the class Alphaproteobacteria.</title>
        <authorList>
            <person name="Cao J."/>
        </authorList>
    </citation>
    <scope>NUCLEOTIDE SEQUENCE [LARGE SCALE GENOMIC DNA]</scope>
    <source>
        <strain evidence="3 4">WS11</strain>
    </source>
</reference>
<dbReference type="SUPFAM" id="SSF53850">
    <property type="entry name" value="Periplasmic binding protein-like II"/>
    <property type="match status" value="1"/>
</dbReference>
<dbReference type="PANTHER" id="PTHR31528">
    <property type="entry name" value="4-AMINO-5-HYDROXYMETHYL-2-METHYLPYRIMIDINE PHOSPHATE SYNTHASE THI11-RELATED"/>
    <property type="match status" value="1"/>
</dbReference>
<evidence type="ECO:0000313" key="4">
    <source>
        <dbReference type="Proteomes" id="UP000268192"/>
    </source>
</evidence>
<dbReference type="Pfam" id="PF09084">
    <property type="entry name" value="NMT1"/>
    <property type="match status" value="1"/>
</dbReference>
<dbReference type="RefSeq" id="WP_126008934.1">
    <property type="nucleotide sequence ID" value="NZ_CP032509.1"/>
</dbReference>
<keyword evidence="4" id="KW-1185">Reference proteome</keyword>
<proteinExistence type="predicted"/>
<feature type="domain" description="SsuA/THI5-like" evidence="2">
    <location>
        <begin position="44"/>
        <end position="256"/>
    </location>
</feature>
<gene>
    <name evidence="3" type="ORF">D5400_06980</name>
</gene>
<dbReference type="AlphaFoldDB" id="A0A3Q8XMJ3"/>
<accession>A0A3Q8XMJ3</accession>
<protein>
    <recommendedName>
        <fullName evidence="2">SsuA/THI5-like domain-containing protein</fullName>
    </recommendedName>
</protein>
<feature type="signal peptide" evidence="1">
    <location>
        <begin position="1"/>
        <end position="27"/>
    </location>
</feature>
<dbReference type="GO" id="GO:0009228">
    <property type="term" value="P:thiamine biosynthetic process"/>
    <property type="evidence" value="ECO:0007669"/>
    <property type="project" value="InterPro"/>
</dbReference>
<dbReference type="Proteomes" id="UP000268192">
    <property type="component" value="Chromosome"/>
</dbReference>
<dbReference type="OrthoDB" id="8135527at2"/>